<keyword evidence="2" id="KW-1185">Reference proteome</keyword>
<accession>A0ACC0AB43</accession>
<gene>
    <name evidence="1" type="ORF">M9H77_25990</name>
</gene>
<sequence length="156" mass="17072">MEEDHSWMYRRTVPGVMGISNEFQLGLKHFMVLESKKKRAHPETSTTTLASTLLRTFASPATISTSPVTFTPFPQLSYSSPPPISTSSSSSSIAGTSLRPVPSLSTRPLAPPVHGAADFRIHILLTIDRKGIEGTHRISVPYRTLGRNGPHYVTKT</sequence>
<dbReference type="EMBL" id="CM044706">
    <property type="protein sequence ID" value="KAI5657197.1"/>
    <property type="molecule type" value="Genomic_DNA"/>
</dbReference>
<protein>
    <submittedName>
        <fullName evidence="1">Uncharacterized protein</fullName>
    </submittedName>
</protein>
<comment type="caution">
    <text evidence="1">The sequence shown here is derived from an EMBL/GenBank/DDBJ whole genome shotgun (WGS) entry which is preliminary data.</text>
</comment>
<organism evidence="1 2">
    <name type="scientific">Catharanthus roseus</name>
    <name type="common">Madagascar periwinkle</name>
    <name type="synonym">Vinca rosea</name>
    <dbReference type="NCBI Taxonomy" id="4058"/>
    <lineage>
        <taxon>Eukaryota</taxon>
        <taxon>Viridiplantae</taxon>
        <taxon>Streptophyta</taxon>
        <taxon>Embryophyta</taxon>
        <taxon>Tracheophyta</taxon>
        <taxon>Spermatophyta</taxon>
        <taxon>Magnoliopsida</taxon>
        <taxon>eudicotyledons</taxon>
        <taxon>Gunneridae</taxon>
        <taxon>Pentapetalae</taxon>
        <taxon>asterids</taxon>
        <taxon>lamiids</taxon>
        <taxon>Gentianales</taxon>
        <taxon>Apocynaceae</taxon>
        <taxon>Rauvolfioideae</taxon>
        <taxon>Vinceae</taxon>
        <taxon>Catharanthinae</taxon>
        <taxon>Catharanthus</taxon>
    </lineage>
</organism>
<proteinExistence type="predicted"/>
<dbReference type="Proteomes" id="UP001060085">
    <property type="component" value="Linkage Group LG06"/>
</dbReference>
<evidence type="ECO:0000313" key="1">
    <source>
        <dbReference type="EMBL" id="KAI5657197.1"/>
    </source>
</evidence>
<evidence type="ECO:0000313" key="2">
    <source>
        <dbReference type="Proteomes" id="UP001060085"/>
    </source>
</evidence>
<reference evidence="2" key="1">
    <citation type="journal article" date="2023" name="Nat. Plants">
        <title>Single-cell RNA sequencing provides a high-resolution roadmap for understanding the multicellular compartmentation of specialized metabolism.</title>
        <authorList>
            <person name="Sun S."/>
            <person name="Shen X."/>
            <person name="Li Y."/>
            <person name="Li Y."/>
            <person name="Wang S."/>
            <person name="Li R."/>
            <person name="Zhang H."/>
            <person name="Shen G."/>
            <person name="Guo B."/>
            <person name="Wei J."/>
            <person name="Xu J."/>
            <person name="St-Pierre B."/>
            <person name="Chen S."/>
            <person name="Sun C."/>
        </authorList>
    </citation>
    <scope>NUCLEOTIDE SEQUENCE [LARGE SCALE GENOMIC DNA]</scope>
</reference>
<name>A0ACC0AB43_CATRO</name>